<dbReference type="Pfam" id="PF02937">
    <property type="entry name" value="COX6C"/>
    <property type="match status" value="1"/>
</dbReference>
<dbReference type="SUPFAM" id="SSF81415">
    <property type="entry name" value="Mitochondrial cytochrome c oxidase subunit VIc"/>
    <property type="match status" value="1"/>
</dbReference>
<proteinExistence type="inferred from homology"/>
<reference evidence="11" key="1">
    <citation type="submission" date="2025-08" db="UniProtKB">
        <authorList>
            <consortium name="RefSeq"/>
        </authorList>
    </citation>
    <scope>IDENTIFICATION</scope>
    <source>
        <strain evidence="11">USDA-PBARC FA_bdor</strain>
        <tissue evidence="11">Whole organism</tissue>
    </source>
</reference>
<dbReference type="OrthoDB" id="10051322at2759"/>
<keyword evidence="7" id="KW-0496">Mitochondrion</keyword>
<dbReference type="InterPro" id="IPR034884">
    <property type="entry name" value="Cytochrome_c_oxidase_VIc/VIIs"/>
</dbReference>
<evidence type="ECO:0000313" key="11">
    <source>
        <dbReference type="RefSeq" id="XP_011296712.1"/>
    </source>
</evidence>
<evidence type="ECO:0000313" key="10">
    <source>
        <dbReference type="Proteomes" id="UP000694866"/>
    </source>
</evidence>
<dbReference type="InterPro" id="IPR037169">
    <property type="entry name" value="Cytochrome_c_oxidase_VIc_sf"/>
</dbReference>
<feature type="transmembrane region" description="Helical" evidence="9">
    <location>
        <begin position="20"/>
        <end position="40"/>
    </location>
</feature>
<keyword evidence="5" id="KW-0999">Mitochondrion inner membrane</keyword>
<keyword evidence="10" id="KW-1185">Reference proteome</keyword>
<organism evidence="10 11">
    <name type="scientific">Fopius arisanus</name>
    <dbReference type="NCBI Taxonomy" id="64838"/>
    <lineage>
        <taxon>Eukaryota</taxon>
        <taxon>Metazoa</taxon>
        <taxon>Ecdysozoa</taxon>
        <taxon>Arthropoda</taxon>
        <taxon>Hexapoda</taxon>
        <taxon>Insecta</taxon>
        <taxon>Pterygota</taxon>
        <taxon>Neoptera</taxon>
        <taxon>Endopterygota</taxon>
        <taxon>Hymenoptera</taxon>
        <taxon>Apocrita</taxon>
        <taxon>Ichneumonoidea</taxon>
        <taxon>Braconidae</taxon>
        <taxon>Opiinae</taxon>
        <taxon>Fopius</taxon>
    </lineage>
</organism>
<keyword evidence="8 9" id="KW-0472">Membrane</keyword>
<comment type="pathway">
    <text evidence="2">Energy metabolism; oxidative phosphorylation.</text>
</comment>
<gene>
    <name evidence="11" type="primary">LOC105262695</name>
</gene>
<sequence length="75" mass="8603">MSAVLPKPQLRGFLAKRIKFHLIGATCTSLGAGLLFKIFYVDRRKKRNAEFHKTYDPEKHFKVMQENGLLESAPL</sequence>
<keyword evidence="6 9" id="KW-1133">Transmembrane helix</keyword>
<comment type="subcellular location">
    <subcellularLocation>
        <location evidence="1">Mitochondrion inner membrane</location>
        <topology evidence="1">Single-pass membrane protein</topology>
    </subcellularLocation>
</comment>
<dbReference type="KEGG" id="fas:105262695"/>
<dbReference type="AlphaFoldDB" id="A0A9R1TUF6"/>
<evidence type="ECO:0000256" key="6">
    <source>
        <dbReference type="ARBA" id="ARBA00022989"/>
    </source>
</evidence>
<dbReference type="PANTHER" id="PTHR48416">
    <property type="entry name" value="CYTOCHROME C OXIDASE SUBUNIT 6C"/>
    <property type="match status" value="1"/>
</dbReference>
<dbReference type="Proteomes" id="UP000694866">
    <property type="component" value="Unplaced"/>
</dbReference>
<name>A0A9R1TUF6_9HYME</name>
<protein>
    <submittedName>
        <fullName evidence="11">Cytochrome c oxidase subunit 6C-like</fullName>
    </submittedName>
</protein>
<evidence type="ECO:0000256" key="5">
    <source>
        <dbReference type="ARBA" id="ARBA00022792"/>
    </source>
</evidence>
<evidence type="ECO:0000256" key="4">
    <source>
        <dbReference type="ARBA" id="ARBA00022692"/>
    </source>
</evidence>
<dbReference type="CTD" id="1345"/>
<dbReference type="InterPro" id="IPR051389">
    <property type="entry name" value="Cytochrome_c_oxidase_VIc"/>
</dbReference>
<comment type="similarity">
    <text evidence="3">Belongs to the cytochrome c oxidase subunit 6c family.</text>
</comment>
<evidence type="ECO:0000256" key="3">
    <source>
        <dbReference type="ARBA" id="ARBA00007204"/>
    </source>
</evidence>
<dbReference type="GO" id="GO:0005743">
    <property type="term" value="C:mitochondrial inner membrane"/>
    <property type="evidence" value="ECO:0007669"/>
    <property type="project" value="UniProtKB-SubCell"/>
</dbReference>
<dbReference type="PANTHER" id="PTHR48416:SF1">
    <property type="entry name" value="CYTOCHROME C OXIDASE SUBUNIT 6C"/>
    <property type="match status" value="1"/>
</dbReference>
<evidence type="ECO:0000256" key="2">
    <source>
        <dbReference type="ARBA" id="ARBA00004673"/>
    </source>
</evidence>
<accession>A0A9R1TUF6</accession>
<evidence type="ECO:0000256" key="9">
    <source>
        <dbReference type="SAM" id="Phobius"/>
    </source>
</evidence>
<evidence type="ECO:0000256" key="8">
    <source>
        <dbReference type="ARBA" id="ARBA00023136"/>
    </source>
</evidence>
<dbReference type="Gene3D" id="4.10.93.10">
    <property type="entry name" value="Mitochondrial cytochrome c oxidase subunit VIc/VIIs"/>
    <property type="match status" value="1"/>
</dbReference>
<evidence type="ECO:0000256" key="7">
    <source>
        <dbReference type="ARBA" id="ARBA00023128"/>
    </source>
</evidence>
<dbReference type="RefSeq" id="XP_011296712.1">
    <property type="nucleotide sequence ID" value="XM_011298410.1"/>
</dbReference>
<evidence type="ECO:0000256" key="1">
    <source>
        <dbReference type="ARBA" id="ARBA00004434"/>
    </source>
</evidence>
<dbReference type="GeneID" id="105262695"/>
<keyword evidence="4 9" id="KW-0812">Transmembrane</keyword>